<feature type="binding site" evidence="8">
    <location>
        <position position="42"/>
    </location>
    <ligand>
        <name>substrate</name>
    </ligand>
</feature>
<reference evidence="10 12" key="3">
    <citation type="submission" date="2019-03" db="EMBL/GenBank/DDBJ databases">
        <authorList>
            <consortium name="Pathogen Informatics"/>
        </authorList>
    </citation>
    <scope>NUCLEOTIDE SEQUENCE [LARGE SCALE GENOMIC DNA]</scope>
    <source>
        <strain evidence="10 12">NCTC12282</strain>
    </source>
</reference>
<reference evidence="9" key="1">
    <citation type="submission" date="2017-09" db="EMBL/GenBank/DDBJ databases">
        <title>FDA dAtabase for Regulatory Grade micrObial Sequences (FDA-ARGOS): Supporting development and validation of Infectious Disease Dx tests.</title>
        <authorList>
            <person name="Minogue T."/>
            <person name="Wolcott M."/>
            <person name="Wasieloski L."/>
            <person name="Aguilar W."/>
            <person name="Moore D."/>
            <person name="Tallon L.J."/>
            <person name="Sadzewicz L."/>
            <person name="Ott S."/>
            <person name="Zhao X."/>
            <person name="Nagaraj S."/>
            <person name="Vavikolanu K."/>
            <person name="Aluvathingal J."/>
            <person name="Nadendla S."/>
            <person name="Sichtig H."/>
        </authorList>
    </citation>
    <scope>NUCLEOTIDE SEQUENCE</scope>
    <source>
        <strain evidence="9">FDAARGOS_387</strain>
    </source>
</reference>
<sequence length="226" mass="24874">MSKSWFITGTDTSVGKTIASCALLQALSAKRHRVSGYKPVASGCDLMPEGWRNSDALSLQANSSFSLTYGEVNPVAFKEPTSPHIAAVMENRQIDIQQLSDGLDRLSQKSDVVIIEGAGGWYTPLNERECLSDWVIKEKLNVILVVGIKLGCINHALLTQRVLMSENIHLSGWIANSIEARNTHYNAYIDTLKSRLNAPLIGEIPYLSGKQKSAPLAQYIYLNQLV</sequence>
<comment type="similarity">
    <text evidence="8">Belongs to the dethiobiotin synthetase family.</text>
</comment>
<dbReference type="PIRSF" id="PIRSF006755">
    <property type="entry name" value="DTB_synth"/>
    <property type="match status" value="1"/>
</dbReference>
<dbReference type="EMBL" id="PDDX01000001">
    <property type="protein sequence ID" value="PHI31642.1"/>
    <property type="molecule type" value="Genomic_DNA"/>
</dbReference>
<feature type="binding site" evidence="8">
    <location>
        <begin position="13"/>
        <end position="18"/>
    </location>
    <ligand>
        <name>ATP</name>
        <dbReference type="ChEBI" id="CHEBI:30616"/>
    </ligand>
</feature>
<dbReference type="EC" id="6.3.3.3" evidence="8"/>
<dbReference type="RefSeq" id="WP_029094998.1">
    <property type="nucleotide sequence ID" value="NZ_CAADJA010000002.1"/>
</dbReference>
<evidence type="ECO:0000256" key="5">
    <source>
        <dbReference type="ARBA" id="ARBA00022756"/>
    </source>
</evidence>
<dbReference type="FunFam" id="3.40.50.300:FF:000292">
    <property type="entry name" value="ATP-dependent dethiobiotin synthetase BioD"/>
    <property type="match status" value="1"/>
</dbReference>
<dbReference type="CDD" id="cd03109">
    <property type="entry name" value="DTBS"/>
    <property type="match status" value="1"/>
</dbReference>
<comment type="function">
    <text evidence="8">Catalyzes a mechanistically unusual reaction, the ATP-dependent insertion of CO2 between the N7 and N8 nitrogen atoms of 7,8-diaminopelargonic acid (DAPA, also called 7,8-diammoniononanoate) to form a ureido ring.</text>
</comment>
<dbReference type="AlphaFoldDB" id="A0A2C6DTI8"/>
<dbReference type="Proteomes" id="UP000224974">
    <property type="component" value="Unassembled WGS sequence"/>
</dbReference>
<accession>A0A2C6DTI8</accession>
<dbReference type="NCBIfam" id="TIGR00347">
    <property type="entry name" value="bioD"/>
    <property type="match status" value="1"/>
</dbReference>
<keyword evidence="1 8" id="KW-0963">Cytoplasm</keyword>
<evidence type="ECO:0000256" key="4">
    <source>
        <dbReference type="ARBA" id="ARBA00022741"/>
    </source>
</evidence>
<feature type="binding site" evidence="8">
    <location>
        <position position="116"/>
    </location>
    <ligand>
        <name>Mg(2+)</name>
        <dbReference type="ChEBI" id="CHEBI:18420"/>
    </ligand>
</feature>
<dbReference type="PANTHER" id="PTHR43210">
    <property type="entry name" value="DETHIOBIOTIN SYNTHETASE"/>
    <property type="match status" value="1"/>
</dbReference>
<dbReference type="EMBL" id="CAADJA010000002">
    <property type="protein sequence ID" value="VFS52304.1"/>
    <property type="molecule type" value="Genomic_DNA"/>
</dbReference>
<comment type="pathway">
    <text evidence="8">Cofactor biosynthesis; biotin biosynthesis; biotin from 7,8-diaminononanoate: step 1/2.</text>
</comment>
<keyword evidence="6 8" id="KW-0067">ATP-binding</keyword>
<dbReference type="GO" id="GO:0009102">
    <property type="term" value="P:biotin biosynthetic process"/>
    <property type="evidence" value="ECO:0007669"/>
    <property type="project" value="UniProtKB-UniRule"/>
</dbReference>
<dbReference type="HAMAP" id="MF_00336">
    <property type="entry name" value="BioD"/>
    <property type="match status" value="1"/>
</dbReference>
<dbReference type="PANTHER" id="PTHR43210:SF5">
    <property type="entry name" value="DETHIOBIOTIN SYNTHETASE"/>
    <property type="match status" value="1"/>
</dbReference>
<keyword evidence="2 8" id="KW-0436">Ligase</keyword>
<evidence type="ECO:0000256" key="8">
    <source>
        <dbReference type="HAMAP-Rule" id="MF_00336"/>
    </source>
</evidence>
<feature type="binding site" evidence="8">
    <location>
        <position position="17"/>
    </location>
    <ligand>
        <name>Mg(2+)</name>
        <dbReference type="ChEBI" id="CHEBI:18420"/>
    </ligand>
</feature>
<keyword evidence="7 8" id="KW-0460">Magnesium</keyword>
<gene>
    <name evidence="8 9" type="primary">bioD</name>
    <name evidence="10" type="synonym">bioD1_2</name>
    <name evidence="9" type="ORF">CRN84_21045</name>
    <name evidence="10" type="ORF">NCTC12282_05766</name>
</gene>
<evidence type="ECO:0000313" key="12">
    <source>
        <dbReference type="Proteomes" id="UP000373449"/>
    </source>
</evidence>
<evidence type="ECO:0000256" key="2">
    <source>
        <dbReference type="ARBA" id="ARBA00022598"/>
    </source>
</evidence>
<dbReference type="STRING" id="1111728.GCA_000427805_02286"/>
<proteinExistence type="inferred from homology"/>
<evidence type="ECO:0000313" key="9">
    <source>
        <dbReference type="EMBL" id="PHI31642.1"/>
    </source>
</evidence>
<feature type="binding site" evidence="8">
    <location>
        <begin position="116"/>
        <end position="119"/>
    </location>
    <ligand>
        <name>ATP</name>
        <dbReference type="ChEBI" id="CHEBI:30616"/>
    </ligand>
</feature>
<feature type="binding site" evidence="8">
    <location>
        <position position="55"/>
    </location>
    <ligand>
        <name>ATP</name>
        <dbReference type="ChEBI" id="CHEBI:30616"/>
    </ligand>
</feature>
<keyword evidence="4 8" id="KW-0547">Nucleotide-binding</keyword>
<dbReference type="Proteomes" id="UP000373449">
    <property type="component" value="Unassembled WGS sequence"/>
</dbReference>
<evidence type="ECO:0000313" key="11">
    <source>
        <dbReference type="Proteomes" id="UP000224974"/>
    </source>
</evidence>
<name>A0A2C6DTI8_9GAMM</name>
<comment type="catalytic activity">
    <reaction evidence="8">
        <text>(7R,8S)-7,8-diammoniononanoate + CO2 + ATP = (4R,5S)-dethiobiotin + ADP + phosphate + 3 H(+)</text>
        <dbReference type="Rhea" id="RHEA:15805"/>
        <dbReference type="ChEBI" id="CHEBI:15378"/>
        <dbReference type="ChEBI" id="CHEBI:16526"/>
        <dbReference type="ChEBI" id="CHEBI:30616"/>
        <dbReference type="ChEBI" id="CHEBI:43474"/>
        <dbReference type="ChEBI" id="CHEBI:149469"/>
        <dbReference type="ChEBI" id="CHEBI:149473"/>
        <dbReference type="ChEBI" id="CHEBI:456216"/>
        <dbReference type="EC" id="6.3.3.3"/>
    </reaction>
</comment>
<dbReference type="Pfam" id="PF13500">
    <property type="entry name" value="AAA_26"/>
    <property type="match status" value="1"/>
</dbReference>
<comment type="caution">
    <text evidence="8">Lacks conserved residue(s) required for the propagation of feature annotation.</text>
</comment>
<comment type="subunit">
    <text evidence="8">Homodimer.</text>
</comment>
<evidence type="ECO:0000256" key="3">
    <source>
        <dbReference type="ARBA" id="ARBA00022723"/>
    </source>
</evidence>
<dbReference type="GO" id="GO:0004141">
    <property type="term" value="F:dethiobiotin synthase activity"/>
    <property type="evidence" value="ECO:0007669"/>
    <property type="project" value="UniProtKB-UniRule"/>
</dbReference>
<evidence type="ECO:0000256" key="7">
    <source>
        <dbReference type="ARBA" id="ARBA00022842"/>
    </source>
</evidence>
<dbReference type="UniPathway" id="UPA00078">
    <property type="reaction ID" value="UER00161"/>
</dbReference>
<dbReference type="InterPro" id="IPR004472">
    <property type="entry name" value="DTB_synth_BioD"/>
</dbReference>
<dbReference type="OrthoDB" id="9802097at2"/>
<dbReference type="GO" id="GO:0000287">
    <property type="term" value="F:magnesium ion binding"/>
    <property type="evidence" value="ECO:0007669"/>
    <property type="project" value="UniProtKB-UniRule"/>
</dbReference>
<dbReference type="GO" id="GO:0042803">
    <property type="term" value="F:protein homodimerization activity"/>
    <property type="evidence" value="ECO:0007669"/>
    <property type="project" value="UniProtKB-ARBA"/>
</dbReference>
<keyword evidence="5 8" id="KW-0093">Biotin biosynthesis</keyword>
<feature type="binding site" evidence="8">
    <location>
        <begin position="176"/>
        <end position="177"/>
    </location>
    <ligand>
        <name>ATP</name>
        <dbReference type="ChEBI" id="CHEBI:30616"/>
    </ligand>
</feature>
<feature type="binding site" evidence="8">
    <location>
        <position position="55"/>
    </location>
    <ligand>
        <name>Mg(2+)</name>
        <dbReference type="ChEBI" id="CHEBI:18420"/>
    </ligand>
</feature>
<keyword evidence="11" id="KW-1185">Reference proteome</keyword>
<protein>
    <recommendedName>
        <fullName evidence="8">ATP-dependent dethiobiotin synthetase BioD</fullName>
        <ecNumber evidence="8">6.3.3.3</ecNumber>
    </recommendedName>
    <alternativeName>
        <fullName evidence="8">DTB synthetase</fullName>
        <shortName evidence="8">DTBS</shortName>
    </alternativeName>
    <alternativeName>
        <fullName evidence="8">Dethiobiotin synthase</fullName>
    </alternativeName>
</protein>
<dbReference type="GO" id="GO:0005524">
    <property type="term" value="F:ATP binding"/>
    <property type="evidence" value="ECO:0007669"/>
    <property type="project" value="UniProtKB-UniRule"/>
</dbReference>
<comment type="cofactor">
    <cofactor evidence="8">
        <name>Mg(2+)</name>
        <dbReference type="ChEBI" id="CHEBI:18420"/>
    </cofactor>
</comment>
<evidence type="ECO:0000256" key="6">
    <source>
        <dbReference type="ARBA" id="ARBA00022840"/>
    </source>
</evidence>
<dbReference type="Gene3D" id="3.40.50.300">
    <property type="entry name" value="P-loop containing nucleotide triphosphate hydrolases"/>
    <property type="match status" value="1"/>
</dbReference>
<reference evidence="11" key="2">
    <citation type="submission" date="2017-09" db="EMBL/GenBank/DDBJ databases">
        <title>FDA dAtabase for Regulatory Grade micrObial Sequences (FDA-ARGOS): Supporting development and validation of Infectious Disease Dx tests.</title>
        <authorList>
            <person name="Minogue T."/>
            <person name="Wolcott M."/>
            <person name="Wasieloski L."/>
            <person name="Aguilar W."/>
            <person name="Moore D."/>
            <person name="Tallon L."/>
            <person name="Sadzewicz L."/>
            <person name="Ott S."/>
            <person name="Zhao X."/>
            <person name="Nagaraj S."/>
            <person name="Vavikolanu K."/>
            <person name="Aluvathingal J."/>
            <person name="Nadendla S."/>
            <person name="Sichtig H."/>
        </authorList>
    </citation>
    <scope>NUCLEOTIDE SEQUENCE [LARGE SCALE GENOMIC DNA]</scope>
    <source>
        <strain evidence="11">FDAARGOS_387</strain>
    </source>
</reference>
<dbReference type="InterPro" id="IPR027417">
    <property type="entry name" value="P-loop_NTPase"/>
</dbReference>
<evidence type="ECO:0000313" key="10">
    <source>
        <dbReference type="EMBL" id="VFS52304.1"/>
    </source>
</evidence>
<dbReference type="SUPFAM" id="SSF52540">
    <property type="entry name" value="P-loop containing nucleoside triphosphate hydrolases"/>
    <property type="match status" value="1"/>
</dbReference>
<dbReference type="GO" id="GO:0005829">
    <property type="term" value="C:cytosol"/>
    <property type="evidence" value="ECO:0007669"/>
    <property type="project" value="TreeGrafter"/>
</dbReference>
<comment type="subcellular location">
    <subcellularLocation>
        <location evidence="8">Cytoplasm</location>
    </subcellularLocation>
</comment>
<evidence type="ECO:0000256" key="1">
    <source>
        <dbReference type="ARBA" id="ARBA00022490"/>
    </source>
</evidence>
<keyword evidence="3 8" id="KW-0479">Metal-binding</keyword>
<feature type="binding site" evidence="8">
    <location>
        <begin position="205"/>
        <end position="207"/>
    </location>
    <ligand>
        <name>ATP</name>
        <dbReference type="ChEBI" id="CHEBI:30616"/>
    </ligand>
</feature>
<feature type="active site" evidence="8">
    <location>
        <position position="38"/>
    </location>
</feature>
<organism evidence="9 11">
    <name type="scientific">Budvicia aquatica</name>
    <dbReference type="NCBI Taxonomy" id="82979"/>
    <lineage>
        <taxon>Bacteria</taxon>
        <taxon>Pseudomonadati</taxon>
        <taxon>Pseudomonadota</taxon>
        <taxon>Gammaproteobacteria</taxon>
        <taxon>Enterobacterales</taxon>
        <taxon>Budviciaceae</taxon>
        <taxon>Budvicia</taxon>
    </lineage>
</organism>